<sequence length="202" mass="22273">MWQRILAGFRAVGSGMGSKLLFVAGIIVFFALSVLIPRIRSVRAADSLNGNWMGVVSIVRIVSDGSLHEDVEQQGNAVIQVVLSPVWFSFLDRTDAKAVLIDASGQRHTFDIERLNDDWLLPIRGNTKELLAAPPDGTLSGSWNYSFPDFVLTFGKSLFHGSYELPERTSYKISGSLKRGDKRTLNSLVKSIQKPNYSATPS</sequence>
<dbReference type="EMBL" id="CP003130">
    <property type="protein sequence ID" value="AEU38910.1"/>
    <property type="molecule type" value="Genomic_DNA"/>
</dbReference>
<dbReference type="HOGENOM" id="CLU_1413391_0_0_0"/>
<name>G8NWM3_GRAMM</name>
<keyword evidence="3" id="KW-1185">Reference proteome</keyword>
<evidence type="ECO:0000256" key="1">
    <source>
        <dbReference type="SAM" id="Phobius"/>
    </source>
</evidence>
<accession>G8NWM3</accession>
<evidence type="ECO:0000313" key="2">
    <source>
        <dbReference type="EMBL" id="AEU38910.1"/>
    </source>
</evidence>
<keyword evidence="1" id="KW-0812">Transmembrane</keyword>
<feature type="transmembrane region" description="Helical" evidence="1">
    <location>
        <begin position="20"/>
        <end position="39"/>
    </location>
</feature>
<reference evidence="2 3" key="1">
    <citation type="submission" date="2011-11" db="EMBL/GenBank/DDBJ databases">
        <title>Complete sequence of Granulicella mallensis MP5ACTX8.</title>
        <authorList>
            <consortium name="US DOE Joint Genome Institute"/>
            <person name="Lucas S."/>
            <person name="Copeland A."/>
            <person name="Lapidus A."/>
            <person name="Cheng J.-F."/>
            <person name="Goodwin L."/>
            <person name="Pitluck S."/>
            <person name="Peters L."/>
            <person name="Lu M."/>
            <person name="Detter J.C."/>
            <person name="Han C."/>
            <person name="Tapia R."/>
            <person name="Land M."/>
            <person name="Hauser L."/>
            <person name="Kyrpides N."/>
            <person name="Ivanova N."/>
            <person name="Mikhailova N."/>
            <person name="Pagani I."/>
            <person name="Rawat S."/>
            <person name="Mannisto M."/>
            <person name="Haggblom M."/>
            <person name="Woyke T."/>
        </authorList>
    </citation>
    <scope>NUCLEOTIDE SEQUENCE [LARGE SCALE GENOMIC DNA]</scope>
    <source>
        <strain evidence="3">ATCC BAA-1857 / DSM 23137 / MP5ACTX8</strain>
    </source>
</reference>
<dbReference type="RefSeq" id="WP_014267781.1">
    <property type="nucleotide sequence ID" value="NC_016631.1"/>
</dbReference>
<dbReference type="KEGG" id="gma:AciX8_4640"/>
<proteinExistence type="predicted"/>
<keyword evidence="1" id="KW-0472">Membrane</keyword>
<gene>
    <name evidence="2" type="ordered locus">AciX8_4640</name>
</gene>
<keyword evidence="1" id="KW-1133">Transmembrane helix</keyword>
<protein>
    <submittedName>
        <fullName evidence="2">Uncharacterized protein</fullName>
    </submittedName>
</protein>
<organism evidence="2 3">
    <name type="scientific">Granulicella mallensis (strain ATCC BAA-1857 / DSM 23137 / MP5ACTX8)</name>
    <dbReference type="NCBI Taxonomy" id="682795"/>
    <lineage>
        <taxon>Bacteria</taxon>
        <taxon>Pseudomonadati</taxon>
        <taxon>Acidobacteriota</taxon>
        <taxon>Terriglobia</taxon>
        <taxon>Terriglobales</taxon>
        <taxon>Acidobacteriaceae</taxon>
        <taxon>Granulicella</taxon>
    </lineage>
</organism>
<dbReference type="STRING" id="682795.AciX8_4640"/>
<dbReference type="Proteomes" id="UP000007113">
    <property type="component" value="Chromosome"/>
</dbReference>
<evidence type="ECO:0000313" key="3">
    <source>
        <dbReference type="Proteomes" id="UP000007113"/>
    </source>
</evidence>
<dbReference type="OrthoDB" id="9820799at2"/>
<dbReference type="AlphaFoldDB" id="G8NWM3"/>